<gene>
    <name evidence="2" type="ORF">GGI25_003519</name>
</gene>
<organism evidence="2 3">
    <name type="scientific">Coemansia spiralis</name>
    <dbReference type="NCBI Taxonomy" id="417178"/>
    <lineage>
        <taxon>Eukaryota</taxon>
        <taxon>Fungi</taxon>
        <taxon>Fungi incertae sedis</taxon>
        <taxon>Zoopagomycota</taxon>
        <taxon>Kickxellomycotina</taxon>
        <taxon>Kickxellomycetes</taxon>
        <taxon>Kickxellales</taxon>
        <taxon>Kickxellaceae</taxon>
        <taxon>Coemansia</taxon>
    </lineage>
</organism>
<dbReference type="EMBL" id="JANBTW010000039">
    <property type="protein sequence ID" value="KAJ2676484.1"/>
    <property type="molecule type" value="Genomic_DNA"/>
</dbReference>
<sequence>MSVSRSFLSTLASLRNAPVLSQGLREMSSKASRKAESYKQGAPSISPIGGNRVSVHEHTTIVNDEIDEYETTNKVDDELRNHEKALAQDAARAASEYGEEPVHLHSSPKYNKVTIMHQQQTKKSSSISSKPKSNE</sequence>
<proteinExistence type="predicted"/>
<accession>A0A9W8G1U6</accession>
<evidence type="ECO:0000313" key="2">
    <source>
        <dbReference type="EMBL" id="KAJ2676484.1"/>
    </source>
</evidence>
<reference evidence="2" key="1">
    <citation type="submission" date="2022-07" db="EMBL/GenBank/DDBJ databases">
        <title>Phylogenomic reconstructions and comparative analyses of Kickxellomycotina fungi.</title>
        <authorList>
            <person name="Reynolds N.K."/>
            <person name="Stajich J.E."/>
            <person name="Barry K."/>
            <person name="Grigoriev I.V."/>
            <person name="Crous P."/>
            <person name="Smith M.E."/>
        </authorList>
    </citation>
    <scope>NUCLEOTIDE SEQUENCE</scope>
    <source>
        <strain evidence="2">NRRL 3115</strain>
    </source>
</reference>
<dbReference type="OrthoDB" id="5581423at2759"/>
<comment type="caution">
    <text evidence="2">The sequence shown here is derived from an EMBL/GenBank/DDBJ whole genome shotgun (WGS) entry which is preliminary data.</text>
</comment>
<feature type="region of interest" description="Disordered" evidence="1">
    <location>
        <begin position="87"/>
        <end position="135"/>
    </location>
</feature>
<evidence type="ECO:0000313" key="3">
    <source>
        <dbReference type="Proteomes" id="UP001151518"/>
    </source>
</evidence>
<dbReference type="Proteomes" id="UP001151518">
    <property type="component" value="Unassembled WGS sequence"/>
</dbReference>
<feature type="compositionally biased region" description="Low complexity" evidence="1">
    <location>
        <begin position="122"/>
        <end position="135"/>
    </location>
</feature>
<protein>
    <submittedName>
        <fullName evidence="2">Uncharacterized protein</fullName>
    </submittedName>
</protein>
<feature type="region of interest" description="Disordered" evidence="1">
    <location>
        <begin position="25"/>
        <end position="53"/>
    </location>
</feature>
<evidence type="ECO:0000256" key="1">
    <source>
        <dbReference type="SAM" id="MobiDB-lite"/>
    </source>
</evidence>
<dbReference type="AlphaFoldDB" id="A0A9W8G1U6"/>
<name>A0A9W8G1U6_9FUNG</name>